<dbReference type="EMBL" id="JADYXP020000012">
    <property type="protein sequence ID" value="KAL0112668.1"/>
    <property type="molecule type" value="Genomic_DNA"/>
</dbReference>
<gene>
    <name evidence="1" type="ORF">PUN28_012142</name>
</gene>
<name>A0AAW2FAY3_9HYME</name>
<reference evidence="1 2" key="1">
    <citation type="submission" date="2023-03" db="EMBL/GenBank/DDBJ databases">
        <title>High recombination rates correlate with genetic variation in Cardiocondyla obscurior ants.</title>
        <authorList>
            <person name="Errbii M."/>
        </authorList>
    </citation>
    <scope>NUCLEOTIDE SEQUENCE [LARGE SCALE GENOMIC DNA]</scope>
    <source>
        <strain evidence="1">Alpha-2009</strain>
        <tissue evidence="1">Whole body</tissue>
    </source>
</reference>
<evidence type="ECO:0000313" key="2">
    <source>
        <dbReference type="Proteomes" id="UP001430953"/>
    </source>
</evidence>
<proteinExistence type="predicted"/>
<accession>A0AAW2FAY3</accession>
<protein>
    <submittedName>
        <fullName evidence="1">Uncharacterized protein</fullName>
    </submittedName>
</protein>
<sequence length="79" mass="9567">MLDGVYKIELVSFHPFSLTFRNTLLRRVVTLNRRLFIVVLSVSQIFRVYARFVRLPYSRFNRKKEKKKDMVKLISIYDP</sequence>
<evidence type="ECO:0000313" key="1">
    <source>
        <dbReference type="EMBL" id="KAL0112668.1"/>
    </source>
</evidence>
<dbReference type="AlphaFoldDB" id="A0AAW2FAY3"/>
<comment type="caution">
    <text evidence="1">The sequence shown here is derived from an EMBL/GenBank/DDBJ whole genome shotgun (WGS) entry which is preliminary data.</text>
</comment>
<dbReference type="Proteomes" id="UP001430953">
    <property type="component" value="Unassembled WGS sequence"/>
</dbReference>
<keyword evidence="2" id="KW-1185">Reference proteome</keyword>
<organism evidence="1 2">
    <name type="scientific">Cardiocondyla obscurior</name>
    <dbReference type="NCBI Taxonomy" id="286306"/>
    <lineage>
        <taxon>Eukaryota</taxon>
        <taxon>Metazoa</taxon>
        <taxon>Ecdysozoa</taxon>
        <taxon>Arthropoda</taxon>
        <taxon>Hexapoda</taxon>
        <taxon>Insecta</taxon>
        <taxon>Pterygota</taxon>
        <taxon>Neoptera</taxon>
        <taxon>Endopterygota</taxon>
        <taxon>Hymenoptera</taxon>
        <taxon>Apocrita</taxon>
        <taxon>Aculeata</taxon>
        <taxon>Formicoidea</taxon>
        <taxon>Formicidae</taxon>
        <taxon>Myrmicinae</taxon>
        <taxon>Cardiocondyla</taxon>
    </lineage>
</organism>